<reference evidence="4" key="1">
    <citation type="submission" date="2020-03" db="EMBL/GenBank/DDBJ databases">
        <title>Draft sequencing of Calidifontibacter sp. DB0510.</title>
        <authorList>
            <person name="Kim D.-U."/>
        </authorList>
    </citation>
    <scope>NUCLEOTIDE SEQUENCE</scope>
    <source>
        <strain evidence="4">DB0510</strain>
    </source>
</reference>
<dbReference type="InterPro" id="IPR001647">
    <property type="entry name" value="HTH_TetR"/>
</dbReference>
<keyword evidence="5" id="KW-1185">Reference proteome</keyword>
<evidence type="ECO:0000259" key="3">
    <source>
        <dbReference type="PROSITE" id="PS50977"/>
    </source>
</evidence>
<dbReference type="RefSeq" id="WP_166193132.1">
    <property type="nucleotide sequence ID" value="NZ_JAAOIV010000002.1"/>
</dbReference>
<sequence>MARPAKFSDELILDGAASAIEQHGAAATIAQVSAVVGAPVGSIYHRYPSREHLLATLWLRSIRRFHAGLLATADIADPREALLAQAVHIPRFCRSHPTDALVMSLYSQRELVATGPESLREEVSGVNDEIWALGRRQTRVLFGTSAARVSQVVAMAIRQTPYGMVRPFVRSQQPLPRWLDDAARAAAGAVLDLAPTR</sequence>
<dbReference type="SUPFAM" id="SSF46689">
    <property type="entry name" value="Homeodomain-like"/>
    <property type="match status" value="1"/>
</dbReference>
<organism evidence="4 5">
    <name type="scientific">Metallococcus carri</name>
    <dbReference type="NCBI Taxonomy" id="1656884"/>
    <lineage>
        <taxon>Bacteria</taxon>
        <taxon>Bacillati</taxon>
        <taxon>Actinomycetota</taxon>
        <taxon>Actinomycetes</taxon>
        <taxon>Micrococcales</taxon>
        <taxon>Dermacoccaceae</taxon>
        <taxon>Metallococcus</taxon>
    </lineage>
</organism>
<evidence type="ECO:0000313" key="4">
    <source>
        <dbReference type="EMBL" id="NHN54813.1"/>
    </source>
</evidence>
<dbReference type="GO" id="GO:0003677">
    <property type="term" value="F:DNA binding"/>
    <property type="evidence" value="ECO:0007669"/>
    <property type="project" value="UniProtKB-UniRule"/>
</dbReference>
<accession>A0A967EGA1</accession>
<dbReference type="AlphaFoldDB" id="A0A967EGA1"/>
<proteinExistence type="predicted"/>
<dbReference type="EMBL" id="JAAOIV010000002">
    <property type="protein sequence ID" value="NHN54813.1"/>
    <property type="molecule type" value="Genomic_DNA"/>
</dbReference>
<dbReference type="PROSITE" id="PS50977">
    <property type="entry name" value="HTH_TETR_2"/>
    <property type="match status" value="1"/>
</dbReference>
<evidence type="ECO:0000313" key="5">
    <source>
        <dbReference type="Proteomes" id="UP000744769"/>
    </source>
</evidence>
<protein>
    <submittedName>
        <fullName evidence="4">TetR/AcrR family transcriptional regulator</fullName>
    </submittedName>
</protein>
<evidence type="ECO:0000256" key="2">
    <source>
        <dbReference type="PROSITE-ProRule" id="PRU00335"/>
    </source>
</evidence>
<name>A0A967EGA1_9MICO</name>
<keyword evidence="1 2" id="KW-0238">DNA-binding</keyword>
<dbReference type="InterPro" id="IPR009057">
    <property type="entry name" value="Homeodomain-like_sf"/>
</dbReference>
<dbReference type="Proteomes" id="UP000744769">
    <property type="component" value="Unassembled WGS sequence"/>
</dbReference>
<dbReference type="Pfam" id="PF00440">
    <property type="entry name" value="TetR_N"/>
    <property type="match status" value="1"/>
</dbReference>
<comment type="caution">
    <text evidence="4">The sequence shown here is derived from an EMBL/GenBank/DDBJ whole genome shotgun (WGS) entry which is preliminary data.</text>
</comment>
<feature type="domain" description="HTH tetR-type" evidence="3">
    <location>
        <begin position="6"/>
        <end position="65"/>
    </location>
</feature>
<evidence type="ECO:0000256" key="1">
    <source>
        <dbReference type="ARBA" id="ARBA00023125"/>
    </source>
</evidence>
<feature type="DNA-binding region" description="H-T-H motif" evidence="2">
    <location>
        <begin position="28"/>
        <end position="47"/>
    </location>
</feature>
<gene>
    <name evidence="4" type="ORF">G9U51_03320</name>
</gene>
<dbReference type="Gene3D" id="1.10.357.10">
    <property type="entry name" value="Tetracycline Repressor, domain 2"/>
    <property type="match status" value="1"/>
</dbReference>